<dbReference type="PANTHER" id="PTHR10151">
    <property type="entry name" value="ECTONUCLEOTIDE PYROPHOSPHATASE/PHOSPHODIESTERASE"/>
    <property type="match status" value="1"/>
</dbReference>
<dbReference type="EMBL" id="CP045644">
    <property type="protein sequence ID" value="QFZ83981.1"/>
    <property type="molecule type" value="Genomic_DNA"/>
</dbReference>
<accession>A0A5Q0M308</accession>
<sequence length="408" mass="43795">MTRQPIITVNQRSYTLPRTPTVIVCIDGCEQDYLNQAVQAGVAPFFASLARKGTVLSGDCVMPSFTNPNNLSIVTGAPPSVHGICGNYFFDAQQNAEVLMNDARYLRAPTLLAEAAIAGAKVAVITAKDKLRSLLGHRLQGICFSAEKADTATLADNGIDDLLRKVGMPLPSVYSAELSEFVFAAGVALMESVRPDLMYLSTTDYIQHKFAPGTEGANSFYAMMDRYLSRLDEGGAVIGITADHGMNAKTDSLGVPNIVFLQDELDRELGAGAARVLLPITDPYVVHHGALGSFATVYLGDGADPAQVARLIAALNGVEEVLDRQAACERFELPSDRIGDLVVLGHRLSVLGTSAAKHDLSGLTVPLRSHGGLSEQRVPLLFNRVLHDVPPGRLRNFDVFSLALNHVR</sequence>
<dbReference type="InterPro" id="IPR017850">
    <property type="entry name" value="Alkaline_phosphatase_core_sf"/>
</dbReference>
<dbReference type="CDD" id="cd16018">
    <property type="entry name" value="Enpp"/>
    <property type="match status" value="1"/>
</dbReference>
<dbReference type="Pfam" id="PF01663">
    <property type="entry name" value="Phosphodiest"/>
    <property type="match status" value="1"/>
</dbReference>
<dbReference type="NCBIfam" id="TIGR02335">
    <property type="entry name" value="hydr_PhnA"/>
    <property type="match status" value="1"/>
</dbReference>
<name>A0A5Q0M308_VARPD</name>
<reference evidence="1 2" key="1">
    <citation type="submission" date="2019-10" db="EMBL/GenBank/DDBJ databases">
        <title>Complete genome sequence of Variovorax paradoxus 5C-2.</title>
        <authorList>
            <person name="Gogoleva N.E."/>
            <person name="Balkin A.S."/>
        </authorList>
    </citation>
    <scope>NUCLEOTIDE SEQUENCE [LARGE SCALE GENOMIC DNA]</scope>
    <source>
        <strain evidence="1 2">5C-2</strain>
    </source>
</reference>
<evidence type="ECO:0000313" key="1">
    <source>
        <dbReference type="EMBL" id="QFZ83981.1"/>
    </source>
</evidence>
<proteinExistence type="predicted"/>
<dbReference type="EC" id="3.11.1.2" evidence="1"/>
<protein>
    <submittedName>
        <fullName evidence="1">Phosphonoacetate hydrolase</fullName>
        <ecNumber evidence="1">3.11.1.2</ecNumber>
    </submittedName>
</protein>
<dbReference type="InterPro" id="IPR023116">
    <property type="entry name" value="Phosphonoacetate_hydro_insert"/>
</dbReference>
<dbReference type="Proteomes" id="UP000326780">
    <property type="component" value="Chromosome"/>
</dbReference>
<dbReference type="RefSeq" id="WP_153282634.1">
    <property type="nucleotide sequence ID" value="NZ_CP045644.1"/>
</dbReference>
<dbReference type="SUPFAM" id="SSF53649">
    <property type="entry name" value="Alkaline phosphatase-like"/>
    <property type="match status" value="1"/>
</dbReference>
<dbReference type="PANTHER" id="PTHR10151:SF120">
    <property type="entry name" value="BIS(5'-ADENOSYL)-TRIPHOSPHATASE"/>
    <property type="match status" value="1"/>
</dbReference>
<keyword evidence="1" id="KW-0378">Hydrolase</keyword>
<gene>
    <name evidence="1" type="primary">phnA</name>
    <name evidence="1" type="ORF">GFK26_15075</name>
</gene>
<dbReference type="Gene3D" id="3.30.1360.110">
    <property type="entry name" value="Domain 2, Phosphonoacetate Hydrolase"/>
    <property type="match status" value="1"/>
</dbReference>
<dbReference type="Gene3D" id="3.40.720.10">
    <property type="entry name" value="Alkaline Phosphatase, subunit A"/>
    <property type="match status" value="1"/>
</dbReference>
<dbReference type="GO" id="GO:0047400">
    <property type="term" value="F:phosphonoacetate hydrolase activity"/>
    <property type="evidence" value="ECO:0007669"/>
    <property type="project" value="UniProtKB-EC"/>
</dbReference>
<dbReference type="InterPro" id="IPR012710">
    <property type="entry name" value="Phosphonoacetate_hydro"/>
</dbReference>
<organism evidence="1 2">
    <name type="scientific">Variovorax paradoxus</name>
    <dbReference type="NCBI Taxonomy" id="34073"/>
    <lineage>
        <taxon>Bacteria</taxon>
        <taxon>Pseudomonadati</taxon>
        <taxon>Pseudomonadota</taxon>
        <taxon>Betaproteobacteria</taxon>
        <taxon>Burkholderiales</taxon>
        <taxon>Comamonadaceae</taxon>
        <taxon>Variovorax</taxon>
    </lineage>
</organism>
<dbReference type="AlphaFoldDB" id="A0A5Q0M308"/>
<dbReference type="InterPro" id="IPR002591">
    <property type="entry name" value="Phosphodiest/P_Trfase"/>
</dbReference>
<evidence type="ECO:0000313" key="2">
    <source>
        <dbReference type="Proteomes" id="UP000326780"/>
    </source>
</evidence>